<keyword evidence="3" id="KW-1185">Reference proteome</keyword>
<evidence type="ECO:0000256" key="1">
    <source>
        <dbReference type="SAM" id="MobiDB-lite"/>
    </source>
</evidence>
<sequence>MCEELTHRTDDQRDTDQENSRIAMSELRSLVSDSEVDKLRMQRFRANQTQQQRGYEIMKLSDRYRRRSHRRN</sequence>
<dbReference type="Proteomes" id="UP001160148">
    <property type="component" value="Unassembled WGS sequence"/>
</dbReference>
<name>A0AAV0XDP2_9HEMI</name>
<comment type="caution">
    <text evidence="2">The sequence shown here is derived from an EMBL/GenBank/DDBJ whole genome shotgun (WGS) entry which is preliminary data.</text>
</comment>
<protein>
    <submittedName>
        <fullName evidence="2">Uncharacterized protein</fullName>
    </submittedName>
</protein>
<dbReference type="AlphaFoldDB" id="A0AAV0XDP2"/>
<feature type="region of interest" description="Disordered" evidence="1">
    <location>
        <begin position="1"/>
        <end position="28"/>
    </location>
</feature>
<evidence type="ECO:0000313" key="2">
    <source>
        <dbReference type="EMBL" id="CAI6366475.1"/>
    </source>
</evidence>
<feature type="region of interest" description="Disordered" evidence="1">
    <location>
        <begin position="43"/>
        <end position="72"/>
    </location>
</feature>
<organism evidence="2 3">
    <name type="scientific">Macrosiphum euphorbiae</name>
    <name type="common">potato aphid</name>
    <dbReference type="NCBI Taxonomy" id="13131"/>
    <lineage>
        <taxon>Eukaryota</taxon>
        <taxon>Metazoa</taxon>
        <taxon>Ecdysozoa</taxon>
        <taxon>Arthropoda</taxon>
        <taxon>Hexapoda</taxon>
        <taxon>Insecta</taxon>
        <taxon>Pterygota</taxon>
        <taxon>Neoptera</taxon>
        <taxon>Paraneoptera</taxon>
        <taxon>Hemiptera</taxon>
        <taxon>Sternorrhyncha</taxon>
        <taxon>Aphidomorpha</taxon>
        <taxon>Aphidoidea</taxon>
        <taxon>Aphididae</taxon>
        <taxon>Macrosiphini</taxon>
        <taxon>Macrosiphum</taxon>
    </lineage>
</organism>
<accession>A0AAV0XDP2</accession>
<gene>
    <name evidence="2" type="ORF">MEUPH1_LOCUS21056</name>
</gene>
<reference evidence="2 3" key="1">
    <citation type="submission" date="2023-01" db="EMBL/GenBank/DDBJ databases">
        <authorList>
            <person name="Whitehead M."/>
        </authorList>
    </citation>
    <scope>NUCLEOTIDE SEQUENCE [LARGE SCALE GENOMIC DNA]</scope>
</reference>
<dbReference type="EMBL" id="CARXXK010000004">
    <property type="protein sequence ID" value="CAI6366475.1"/>
    <property type="molecule type" value="Genomic_DNA"/>
</dbReference>
<evidence type="ECO:0000313" key="3">
    <source>
        <dbReference type="Proteomes" id="UP001160148"/>
    </source>
</evidence>
<proteinExistence type="predicted"/>
<feature type="compositionally biased region" description="Basic and acidic residues" evidence="1">
    <location>
        <begin position="1"/>
        <end position="19"/>
    </location>
</feature>